<dbReference type="AlphaFoldDB" id="A0A2T1N9Y8"/>
<evidence type="ECO:0000313" key="3">
    <source>
        <dbReference type="Proteomes" id="UP000238426"/>
    </source>
</evidence>
<evidence type="ECO:0000313" key="2">
    <source>
        <dbReference type="EMBL" id="PSG88668.1"/>
    </source>
</evidence>
<accession>A0A2T1N9Y8</accession>
<dbReference type="NCBIfam" id="TIGR04131">
    <property type="entry name" value="Bac_Flav_CTERM"/>
    <property type="match status" value="1"/>
</dbReference>
<dbReference type="EMBL" id="PXOQ01000009">
    <property type="protein sequence ID" value="PSG88668.1"/>
    <property type="molecule type" value="Genomic_DNA"/>
</dbReference>
<feature type="chain" id="PRO_5015393645" description="CARDB domain-containing protein" evidence="1">
    <location>
        <begin position="19"/>
        <end position="610"/>
    </location>
</feature>
<sequence>MLKKLFFLFFLYSGVFFAQEITSFQQYNGRYDYTAIGNTLNPAENNLDGSFCQLLSSSSADLNLDPANEIIAAYLFWAGSGMGDETITLNNQDFTSEQTFNVFYNESPTSSLPYFSCVADITSFVLSEGNTNYTLSNLDVSNVLTPNTTYCGNRTNFAGWSIYIIYRNDNLPLNQVNLFVGLDIINRFVPEKEIIIDNLNVLDNQDAKIGFLAWEGDNALNFGESLLINDNILSNPPLNNSDNAFNGTNTFSNSNTLFNMDLDVYDIENNINVGDTQATIKLTTGGFDSNGFYRADLIILNNIITVLNSQVPDASVENLNVDVACNTREVSLIYDITNFNSTEALPAQTAIAIYANSTLIGQSQTFNSINIGDFETHQETYIVPDQIPLDFTLTIVVDDDGAGNGNVLEILETNNSAQDNVVLFPAPMIIPLNLFETCIETTNVYYFNLEDALTPTLQNSYLSFSYFESLEDLNLQQNEILNITNYSSQFFPEVIYVLAENTSCFDIITITLQIDNCPPFVSTGISPNNDGLNDILNINFYNNNNPVYDLYIYNRYGTLTFIGSQNQPWDGTSNRGINKGKILPVGTYYYVLNVNNSPEKQLTGWVYLNR</sequence>
<dbReference type="RefSeq" id="WP_106463808.1">
    <property type="nucleotide sequence ID" value="NZ_PXOQ01000009.1"/>
</dbReference>
<reference evidence="2 3" key="1">
    <citation type="submission" date="2018-03" db="EMBL/GenBank/DDBJ databases">
        <title>Mesoflavibacter sp. HG37 and Mesoflavibacter sp. HG96 sp.nov., two marine bacteria isolated from seawater of Western Pacific Ocean.</title>
        <authorList>
            <person name="Cheng H."/>
            <person name="Wu Y.-H."/>
            <person name="Guo L.-L."/>
            <person name="Xu X.-W."/>
        </authorList>
    </citation>
    <scope>NUCLEOTIDE SEQUENCE [LARGE SCALE GENOMIC DNA]</scope>
    <source>
        <strain evidence="2 3">KCTC 32269</strain>
    </source>
</reference>
<dbReference type="Proteomes" id="UP000238426">
    <property type="component" value="Unassembled WGS sequence"/>
</dbReference>
<dbReference type="OrthoDB" id="1140688at2"/>
<keyword evidence="3" id="KW-1185">Reference proteome</keyword>
<dbReference type="InterPro" id="IPR001611">
    <property type="entry name" value="Leu-rich_rpt"/>
</dbReference>
<proteinExistence type="predicted"/>
<keyword evidence="1" id="KW-0732">Signal</keyword>
<dbReference type="Pfam" id="PF13585">
    <property type="entry name" value="CHU_C"/>
    <property type="match status" value="1"/>
</dbReference>
<feature type="signal peptide" evidence="1">
    <location>
        <begin position="1"/>
        <end position="18"/>
    </location>
</feature>
<organism evidence="2 3">
    <name type="scientific">Aurantibacter aestuarii</name>
    <dbReference type="NCBI Taxonomy" id="1266046"/>
    <lineage>
        <taxon>Bacteria</taxon>
        <taxon>Pseudomonadati</taxon>
        <taxon>Bacteroidota</taxon>
        <taxon>Flavobacteriia</taxon>
        <taxon>Flavobacteriales</taxon>
        <taxon>Flavobacteriaceae</taxon>
        <taxon>Aurantibacter</taxon>
    </lineage>
</organism>
<dbReference type="InterPro" id="IPR026341">
    <property type="entry name" value="T9SS_type_B"/>
</dbReference>
<gene>
    <name evidence="2" type="ORF">C7H52_10270</name>
</gene>
<evidence type="ECO:0000256" key="1">
    <source>
        <dbReference type="SAM" id="SignalP"/>
    </source>
</evidence>
<name>A0A2T1N9Y8_9FLAO</name>
<protein>
    <recommendedName>
        <fullName evidence="4">CARDB domain-containing protein</fullName>
    </recommendedName>
</protein>
<dbReference type="PROSITE" id="PS51450">
    <property type="entry name" value="LRR"/>
    <property type="match status" value="1"/>
</dbReference>
<evidence type="ECO:0008006" key="4">
    <source>
        <dbReference type="Google" id="ProtNLM"/>
    </source>
</evidence>
<comment type="caution">
    <text evidence="2">The sequence shown here is derived from an EMBL/GenBank/DDBJ whole genome shotgun (WGS) entry which is preliminary data.</text>
</comment>